<evidence type="ECO:0000313" key="4">
    <source>
        <dbReference type="Proteomes" id="UP001378188"/>
    </source>
</evidence>
<gene>
    <name evidence="3" type="ORF">V3328_08560</name>
</gene>
<proteinExistence type="inferred from homology"/>
<comment type="similarity">
    <text evidence="1">Belongs to the UPF0065 (bug) family.</text>
</comment>
<protein>
    <submittedName>
        <fullName evidence="3">Tripartite tricarboxylate transporter substrate binding protein</fullName>
    </submittedName>
</protein>
<evidence type="ECO:0000256" key="1">
    <source>
        <dbReference type="ARBA" id="ARBA00006987"/>
    </source>
</evidence>
<dbReference type="InterPro" id="IPR042100">
    <property type="entry name" value="Bug_dom1"/>
</dbReference>
<comment type="caution">
    <text evidence="3">The sequence shown here is derived from an EMBL/GenBank/DDBJ whole genome shotgun (WGS) entry which is preliminary data.</text>
</comment>
<dbReference type="CDD" id="cd07012">
    <property type="entry name" value="PBP2_Bug_TTT"/>
    <property type="match status" value="1"/>
</dbReference>
<sequence length="326" mass="35163">MKVIRLIGSAAALAAVALALPAATPAAAQDYPNRAVQLIIPYPPGGSDALGRKIAATMAQNTGADIVVANVPGASTQVASRMVAQAAPDGYTIYVSSPPEFVAGPAFYSNLPFDPRKDFTLISYHAQVPYLLLANTSLPVKTYEEFIAYLKEHPDEVRFGSYGALSQSDVLARRFRKETGIDFEIIPYSGGSPAFNALLAGEIHALFGTPIPTRAHIADGNMLPLAVTTTERLKLYPDAPTLQEVGIDIDDAASYGLAGPAGLPDEVVEFWNTEWTKAMNDPETKDFIESMGVQIVGSSPEYYREWLEKNTALWAQLAEDLQIEKK</sequence>
<dbReference type="AlphaFoldDB" id="A0AAW9RVI0"/>
<feature type="chain" id="PRO_5043645483" evidence="2">
    <location>
        <begin position="29"/>
        <end position="326"/>
    </location>
</feature>
<keyword evidence="4" id="KW-1185">Reference proteome</keyword>
<dbReference type="Proteomes" id="UP001378188">
    <property type="component" value="Unassembled WGS sequence"/>
</dbReference>
<dbReference type="Gene3D" id="3.40.190.150">
    <property type="entry name" value="Bordetella uptake gene, domain 1"/>
    <property type="match status" value="1"/>
</dbReference>
<dbReference type="InterPro" id="IPR005064">
    <property type="entry name" value="BUG"/>
</dbReference>
<dbReference type="EMBL" id="JAZHOF010000003">
    <property type="protein sequence ID" value="MEJ8571521.1"/>
    <property type="molecule type" value="Genomic_DNA"/>
</dbReference>
<dbReference type="Gene3D" id="3.40.190.10">
    <property type="entry name" value="Periplasmic binding protein-like II"/>
    <property type="match status" value="1"/>
</dbReference>
<feature type="signal peptide" evidence="2">
    <location>
        <begin position="1"/>
        <end position="28"/>
    </location>
</feature>
<keyword evidence="2" id="KW-0732">Signal</keyword>
<organism evidence="3 4">
    <name type="scientific">Microbaculum marinum</name>
    <dbReference type="NCBI Taxonomy" id="1764581"/>
    <lineage>
        <taxon>Bacteria</taxon>
        <taxon>Pseudomonadati</taxon>
        <taxon>Pseudomonadota</taxon>
        <taxon>Alphaproteobacteria</taxon>
        <taxon>Hyphomicrobiales</taxon>
        <taxon>Tepidamorphaceae</taxon>
        <taxon>Microbaculum</taxon>
    </lineage>
</organism>
<name>A0AAW9RVI0_9HYPH</name>
<evidence type="ECO:0000313" key="3">
    <source>
        <dbReference type="EMBL" id="MEJ8571521.1"/>
    </source>
</evidence>
<dbReference type="SUPFAM" id="SSF53850">
    <property type="entry name" value="Periplasmic binding protein-like II"/>
    <property type="match status" value="1"/>
</dbReference>
<reference evidence="3 4" key="1">
    <citation type="submission" date="2024-02" db="EMBL/GenBank/DDBJ databases">
        <title>Genome analysis and characterization of Microbaculum marinisediminis sp. nov., isolated from marine sediment.</title>
        <authorList>
            <person name="Du Z.-J."/>
            <person name="Ye Y.-Q."/>
            <person name="Zhang Z.-R."/>
            <person name="Yuan S.-M."/>
            <person name="Zhang X.-Y."/>
        </authorList>
    </citation>
    <scope>NUCLEOTIDE SEQUENCE [LARGE SCALE GENOMIC DNA]</scope>
    <source>
        <strain evidence="3 4">SDUM1044001</strain>
    </source>
</reference>
<evidence type="ECO:0000256" key="2">
    <source>
        <dbReference type="SAM" id="SignalP"/>
    </source>
</evidence>
<dbReference type="PANTHER" id="PTHR42928">
    <property type="entry name" value="TRICARBOXYLATE-BINDING PROTEIN"/>
    <property type="match status" value="1"/>
</dbReference>
<dbReference type="PANTHER" id="PTHR42928:SF5">
    <property type="entry name" value="BLR1237 PROTEIN"/>
    <property type="match status" value="1"/>
</dbReference>
<dbReference type="RefSeq" id="WP_340329220.1">
    <property type="nucleotide sequence ID" value="NZ_JAZHOF010000003.1"/>
</dbReference>
<dbReference type="Pfam" id="PF03401">
    <property type="entry name" value="TctC"/>
    <property type="match status" value="1"/>
</dbReference>
<accession>A0AAW9RVI0</accession>
<dbReference type="PIRSF" id="PIRSF017082">
    <property type="entry name" value="YflP"/>
    <property type="match status" value="1"/>
</dbReference>